<sequence>MRLEITLLGLILGLSLAQPALAENVYKWVDKDGKVHFGDRPQSDTAEEVKPKKGKNADNEEVSTLSNKVKVSKSQIIGRWTDNSDIDVDEYFGGDGSYMGSTSINGVKVEMHGNWTLNGNQLLIKLHSTTPSDYGKRKTSTEVKVYDRRIAAISHDLIEYVSFDKDYLGTMTRTGS</sequence>
<feature type="chain" id="PRO_5042560934" evidence="2">
    <location>
        <begin position="23"/>
        <end position="176"/>
    </location>
</feature>
<keyword evidence="2" id="KW-0732">Signal</keyword>
<protein>
    <submittedName>
        <fullName evidence="4">DUF4124 domain-containing protein</fullName>
    </submittedName>
</protein>
<evidence type="ECO:0000259" key="3">
    <source>
        <dbReference type="Pfam" id="PF13511"/>
    </source>
</evidence>
<evidence type="ECO:0000313" key="5">
    <source>
        <dbReference type="Proteomes" id="UP001297581"/>
    </source>
</evidence>
<feature type="compositionally biased region" description="Basic and acidic residues" evidence="1">
    <location>
        <begin position="37"/>
        <end position="58"/>
    </location>
</feature>
<evidence type="ECO:0000256" key="2">
    <source>
        <dbReference type="SAM" id="SignalP"/>
    </source>
</evidence>
<feature type="domain" description="DUF4124" evidence="3">
    <location>
        <begin position="14"/>
        <end position="60"/>
    </location>
</feature>
<proteinExistence type="predicted"/>
<gene>
    <name evidence="4" type="ORF">MJ923_02015</name>
</gene>
<organism evidence="4 5">
    <name type="scientific">Shewanella zhuhaiensis</name>
    <dbReference type="NCBI Taxonomy" id="2919576"/>
    <lineage>
        <taxon>Bacteria</taxon>
        <taxon>Pseudomonadati</taxon>
        <taxon>Pseudomonadota</taxon>
        <taxon>Gammaproteobacteria</taxon>
        <taxon>Alteromonadales</taxon>
        <taxon>Shewanellaceae</taxon>
        <taxon>Shewanella</taxon>
    </lineage>
</organism>
<dbReference type="RefSeq" id="WP_240589696.1">
    <property type="nucleotide sequence ID" value="NZ_JAKUDL010000001.1"/>
</dbReference>
<dbReference type="InterPro" id="IPR025392">
    <property type="entry name" value="DUF4124"/>
</dbReference>
<dbReference type="AlphaFoldDB" id="A0AAJ1BE42"/>
<feature type="region of interest" description="Disordered" evidence="1">
    <location>
        <begin position="37"/>
        <end position="66"/>
    </location>
</feature>
<keyword evidence="5" id="KW-1185">Reference proteome</keyword>
<dbReference type="Proteomes" id="UP001297581">
    <property type="component" value="Unassembled WGS sequence"/>
</dbReference>
<accession>A0AAJ1BE42</accession>
<evidence type="ECO:0000313" key="4">
    <source>
        <dbReference type="EMBL" id="MCH4293080.1"/>
    </source>
</evidence>
<reference evidence="4 5" key="1">
    <citation type="submission" date="2022-02" db="EMBL/GenBank/DDBJ databases">
        <title>The genome sequence of Shewanella sp. 3B26.</title>
        <authorList>
            <person name="Du J."/>
        </authorList>
    </citation>
    <scope>NUCLEOTIDE SEQUENCE [LARGE SCALE GENOMIC DNA]</scope>
    <source>
        <strain evidence="4 5">3B26</strain>
    </source>
</reference>
<feature type="signal peptide" evidence="2">
    <location>
        <begin position="1"/>
        <end position="22"/>
    </location>
</feature>
<dbReference type="Pfam" id="PF13511">
    <property type="entry name" value="DUF4124"/>
    <property type="match status" value="1"/>
</dbReference>
<dbReference type="EMBL" id="JAKUDL010000001">
    <property type="protein sequence ID" value="MCH4293080.1"/>
    <property type="molecule type" value="Genomic_DNA"/>
</dbReference>
<evidence type="ECO:0000256" key="1">
    <source>
        <dbReference type="SAM" id="MobiDB-lite"/>
    </source>
</evidence>
<name>A0AAJ1BE42_9GAMM</name>
<comment type="caution">
    <text evidence="4">The sequence shown here is derived from an EMBL/GenBank/DDBJ whole genome shotgun (WGS) entry which is preliminary data.</text>
</comment>